<feature type="compositionally biased region" description="Basic and acidic residues" evidence="1">
    <location>
        <begin position="429"/>
        <end position="452"/>
    </location>
</feature>
<organism evidence="2 3">
    <name type="scientific">Tanacetum coccineum</name>
    <dbReference type="NCBI Taxonomy" id="301880"/>
    <lineage>
        <taxon>Eukaryota</taxon>
        <taxon>Viridiplantae</taxon>
        <taxon>Streptophyta</taxon>
        <taxon>Embryophyta</taxon>
        <taxon>Tracheophyta</taxon>
        <taxon>Spermatophyta</taxon>
        <taxon>Magnoliopsida</taxon>
        <taxon>eudicotyledons</taxon>
        <taxon>Gunneridae</taxon>
        <taxon>Pentapetalae</taxon>
        <taxon>asterids</taxon>
        <taxon>campanulids</taxon>
        <taxon>Asterales</taxon>
        <taxon>Asteraceae</taxon>
        <taxon>Asteroideae</taxon>
        <taxon>Anthemideae</taxon>
        <taxon>Anthemidinae</taxon>
        <taxon>Tanacetum</taxon>
    </lineage>
</organism>
<protein>
    <submittedName>
        <fullName evidence="2">Uncharacterized protein</fullName>
    </submittedName>
</protein>
<feature type="region of interest" description="Disordered" evidence="1">
    <location>
        <begin position="354"/>
        <end position="458"/>
    </location>
</feature>
<reference evidence="2" key="2">
    <citation type="submission" date="2022-01" db="EMBL/GenBank/DDBJ databases">
        <authorList>
            <person name="Yamashiro T."/>
            <person name="Shiraishi A."/>
            <person name="Satake H."/>
            <person name="Nakayama K."/>
        </authorList>
    </citation>
    <scope>NUCLEOTIDE SEQUENCE</scope>
</reference>
<name>A0ABQ4YDT0_9ASTR</name>
<feature type="compositionally biased region" description="Polar residues" evidence="1">
    <location>
        <begin position="361"/>
        <end position="395"/>
    </location>
</feature>
<reference evidence="2" key="1">
    <citation type="journal article" date="2022" name="Int. J. Mol. Sci.">
        <title>Draft Genome of Tanacetum Coccineum: Genomic Comparison of Closely Related Tanacetum-Family Plants.</title>
        <authorList>
            <person name="Yamashiro T."/>
            <person name="Shiraishi A."/>
            <person name="Nakayama K."/>
            <person name="Satake H."/>
        </authorList>
    </citation>
    <scope>NUCLEOTIDE SEQUENCE</scope>
</reference>
<accession>A0ABQ4YDT0</accession>
<dbReference type="Proteomes" id="UP001151760">
    <property type="component" value="Unassembled WGS sequence"/>
</dbReference>
<comment type="caution">
    <text evidence="2">The sequence shown here is derived from an EMBL/GenBank/DDBJ whole genome shotgun (WGS) entry which is preliminary data.</text>
</comment>
<gene>
    <name evidence="2" type="ORF">Tco_0724989</name>
</gene>
<feature type="non-terminal residue" evidence="2">
    <location>
        <position position="544"/>
    </location>
</feature>
<keyword evidence="3" id="KW-1185">Reference proteome</keyword>
<evidence type="ECO:0000313" key="3">
    <source>
        <dbReference type="Proteomes" id="UP001151760"/>
    </source>
</evidence>
<evidence type="ECO:0000313" key="2">
    <source>
        <dbReference type="EMBL" id="GJS75108.1"/>
    </source>
</evidence>
<dbReference type="EMBL" id="BQNB010010280">
    <property type="protein sequence ID" value="GJS75108.1"/>
    <property type="molecule type" value="Genomic_DNA"/>
</dbReference>
<proteinExistence type="predicted"/>
<sequence length="544" mass="62343">MQVQTALYNGHEIVKTNHAPAVVHDSEDTLELAEITRKKKLEKMKIPLCVEKKVKIAPPDYSKENYLATFIPQRQLSAEHIFWSSVSKPISEMTVYTPNTPAKLVPRVLPTKKHFEGIQTALIKEVKKIKEIFEQIEAEVEQNALDKKCAEIKRKNLLIENENLLTDCLSNELLYSVMNAMNTVSQFSEMHDAYTVEQARNVELKAEISKLKHKIKKDDHIEMIKHFSNLEITRAKTIKKTSSLLTKNEKLKAHLKGKVECVTMNTIKPKVLAPGMYAIDVEPIPPRNRNNREVHLDYLKHLKESVEPLREIVEEARIEKPLDNTLENACFYTKRSQELLEYVIGTFPKEFNKRDKKADTTPLNRNKQVTFRKTCETSNNNTQTHVEQQKVQKTNVPVIPSTGVNNSTEASGPKPRSNIKNNRILPAKSDNKKKVEDHPRNNKSNLKQENRVDSSIGSKCTWKPTGRKFTLGEQCPLTRFTKSKVVPLQQPEHVSTSKIVITKRFSNTTQKPLTRYKRRHKKEKEISTGIPTTAETQIINAPVK</sequence>
<evidence type="ECO:0000256" key="1">
    <source>
        <dbReference type="SAM" id="MobiDB-lite"/>
    </source>
</evidence>